<dbReference type="InterPro" id="IPR000219">
    <property type="entry name" value="DH_dom"/>
</dbReference>
<dbReference type="SUPFAM" id="SSF48065">
    <property type="entry name" value="DBL homology domain (DH-domain)"/>
    <property type="match status" value="1"/>
</dbReference>
<organism evidence="3 4">
    <name type="scientific">Pyricularia grisea</name>
    <name type="common">Crabgrass-specific blast fungus</name>
    <name type="synonym">Magnaporthe grisea</name>
    <dbReference type="NCBI Taxonomy" id="148305"/>
    <lineage>
        <taxon>Eukaryota</taxon>
        <taxon>Fungi</taxon>
        <taxon>Dikarya</taxon>
        <taxon>Ascomycota</taxon>
        <taxon>Pezizomycotina</taxon>
        <taxon>Sordariomycetes</taxon>
        <taxon>Sordariomycetidae</taxon>
        <taxon>Magnaporthales</taxon>
        <taxon>Pyriculariaceae</taxon>
        <taxon>Pyricularia</taxon>
    </lineage>
</organism>
<dbReference type="PANTHER" id="PTHR45818:SF3">
    <property type="entry name" value="PROTEIN VAV"/>
    <property type="match status" value="1"/>
</dbReference>
<protein>
    <recommendedName>
        <fullName evidence="2">DH domain-containing protein</fullName>
    </recommendedName>
</protein>
<feature type="region of interest" description="Disordered" evidence="1">
    <location>
        <begin position="1"/>
        <end position="39"/>
    </location>
</feature>
<name>A0ABQ8NJR8_PYRGI</name>
<feature type="compositionally biased region" description="Polar residues" evidence="1">
    <location>
        <begin position="887"/>
        <end position="897"/>
    </location>
</feature>
<keyword evidence="4" id="KW-1185">Reference proteome</keyword>
<feature type="compositionally biased region" description="Low complexity" evidence="1">
    <location>
        <begin position="7"/>
        <end position="26"/>
    </location>
</feature>
<feature type="region of interest" description="Disordered" evidence="1">
    <location>
        <begin position="874"/>
        <end position="915"/>
    </location>
</feature>
<evidence type="ECO:0000313" key="3">
    <source>
        <dbReference type="EMBL" id="KAI6298157.1"/>
    </source>
</evidence>
<dbReference type="EMBL" id="JABSND010000097">
    <property type="protein sequence ID" value="KAI6298157.1"/>
    <property type="molecule type" value="Genomic_DNA"/>
</dbReference>
<evidence type="ECO:0000259" key="2">
    <source>
        <dbReference type="PROSITE" id="PS50010"/>
    </source>
</evidence>
<sequence length="1072" mass="117840">MPHTTADDVSPTTSSSPESPAASVVVHRTRGAKRSSGVPPLLIHLTKPAARSSGHYECSNLSSSSPRQEGDIGQEVDEAWKTLDDITALQFVLDHDRGALAPPTPISPMFADMDLLTVQRTSQESPTHHKKPFHKWMNTLRKRGMQRLRNADLDPVSPKSFRNIDTEVAKSYQRGHRRCSSSDSSIDFVTAMKSPSISLTSFTAFGLPRRNVGVASNKAPSRTGRSSRASMSGLRTSEDSQYPVRSPAMDPAIVERSLQRRRILDELISTEEGYIADVRFLMNVYVTILASLPTQSPGLRSSINRNMTEIVQLHEELLEELRLAIPDSEFVHYETCTAQPPKSARRGHYRWRSLDSVPEDKSDGMAWLRAIPGVIADPQVAAEVARIFISKMNSFFIYEEYGAKYELMIKDVAEARRTMTDWEKYQKGLETLAASLGPEKSHRESSKKSLTVPDLLVKPIQRVCKYPLLFAELLKYTPVVDCPQSHMVVEDALLRLREATAEINRATDDPKIKCTLQRTWNLQDRLVFADQVRTLASMSRSHNFAEAGIDKNHTQILDAASKNRIRSFGHIHLCGTLHVCWQTKDSISGQYLICLLYRDWLCIASASRFGQTYTILLCVSLTAVKVEDADNGRGLQCHTAPYSWKLVFQCDNELYEIIMTACSPREYHEWRGRLEQSSSAHVSGPLNPMSFRAHSMNIKSLGAVFGKPGTVARRISIHRASTAGPKMTLCQVVLKNTTVERESSVAVATVSAKTRLHRSQSLVAPPESRITVLSPSRSDRSRLEAILSDVWTREALPFPGMTVRSRSEHLVRSSASSVMRKLSVASIASSFTKRSVSMASTTTTRACTSVAAAIDDSNNMALVATKSVIKNHRGSSFLRSQKKGDSSSHQTIDTKSVATMPIGSGDDRNSSDGLGSAGVLSVSDTAIDKYGITAGSRDGRAAIGDRSYESTVQISRPDLSMLPLSQVITTFDGVDSALASCQNSVVSSRSDKATAAAEVTSIPLDQPPPGRWDTMSIRVSSDAIPRTPSRRGTGDTAGCGSETPSSIKSARRWTKGGMNRGVSFRGLRNLFA</sequence>
<dbReference type="PROSITE" id="PS50010">
    <property type="entry name" value="DH_2"/>
    <property type="match status" value="1"/>
</dbReference>
<dbReference type="InterPro" id="IPR035899">
    <property type="entry name" value="DBL_dom_sf"/>
</dbReference>
<comment type="caution">
    <text evidence="3">The sequence shown here is derived from an EMBL/GenBank/DDBJ whole genome shotgun (WGS) entry which is preliminary data.</text>
</comment>
<feature type="domain" description="DH" evidence="2">
    <location>
        <begin position="259"/>
        <end position="506"/>
    </location>
</feature>
<feature type="region of interest" description="Disordered" evidence="1">
    <location>
        <begin position="53"/>
        <end position="72"/>
    </location>
</feature>
<dbReference type="SMART" id="SM00325">
    <property type="entry name" value="RhoGEF"/>
    <property type="match status" value="1"/>
</dbReference>
<gene>
    <name evidence="3" type="ORF">MCOR33_005694</name>
</gene>
<reference evidence="3" key="1">
    <citation type="submission" date="2021-01" db="EMBL/GenBank/DDBJ databases">
        <title>Deciphering the adaptive evolutionary patterns associated with biogeogrpahic diversity in the finger millet blast pathogen Magnaporthe oryzae in Eastern Africa.</title>
        <authorList>
            <person name="Onyema G."/>
            <person name="Shittu T.A."/>
            <person name="Dodsworth S."/>
            <person name="Devilliers S."/>
            <person name="Muthumeenakshi S."/>
            <person name="Sreenivasaprasad S."/>
        </authorList>
    </citation>
    <scope>NUCLEOTIDE SEQUENCE</scope>
    <source>
        <strain evidence="3">D15/s37</strain>
    </source>
</reference>
<dbReference type="Pfam" id="PF00621">
    <property type="entry name" value="RhoGEF"/>
    <property type="match status" value="1"/>
</dbReference>
<dbReference type="PANTHER" id="PTHR45818">
    <property type="entry name" value="PROTEIN VAV"/>
    <property type="match status" value="1"/>
</dbReference>
<dbReference type="Gene3D" id="1.20.900.10">
    <property type="entry name" value="Dbl homology (DH) domain"/>
    <property type="match status" value="1"/>
</dbReference>
<proteinExistence type="predicted"/>
<dbReference type="Proteomes" id="UP001059893">
    <property type="component" value="Unassembled WGS sequence"/>
</dbReference>
<feature type="region of interest" description="Disordered" evidence="1">
    <location>
        <begin position="1024"/>
        <end position="1049"/>
    </location>
</feature>
<evidence type="ECO:0000256" key="1">
    <source>
        <dbReference type="SAM" id="MobiDB-lite"/>
    </source>
</evidence>
<feature type="compositionally biased region" description="Polar residues" evidence="1">
    <location>
        <begin position="218"/>
        <end position="235"/>
    </location>
</feature>
<feature type="region of interest" description="Disordered" evidence="1">
    <location>
        <begin position="214"/>
        <end position="245"/>
    </location>
</feature>
<accession>A0ABQ8NJR8</accession>
<evidence type="ECO:0000313" key="4">
    <source>
        <dbReference type="Proteomes" id="UP001059893"/>
    </source>
</evidence>